<evidence type="ECO:0000313" key="2">
    <source>
        <dbReference type="EMBL" id="TNN26577.1"/>
    </source>
</evidence>
<name>A0A4Z2ECF1_9TELE</name>
<gene>
    <name evidence="2" type="ORF">EYF80_063286</name>
</gene>
<dbReference type="EMBL" id="SRLO01009939">
    <property type="protein sequence ID" value="TNN26577.1"/>
    <property type="molecule type" value="Genomic_DNA"/>
</dbReference>
<reference evidence="2 3" key="1">
    <citation type="submission" date="2019-03" db="EMBL/GenBank/DDBJ databases">
        <title>First draft genome of Liparis tanakae, snailfish: a comprehensive survey of snailfish specific genes.</title>
        <authorList>
            <person name="Kim W."/>
            <person name="Song I."/>
            <person name="Jeong J.-H."/>
            <person name="Kim D."/>
            <person name="Kim S."/>
            <person name="Ryu S."/>
            <person name="Song J.Y."/>
            <person name="Lee S.K."/>
        </authorList>
    </citation>
    <scope>NUCLEOTIDE SEQUENCE [LARGE SCALE GENOMIC DNA]</scope>
    <source>
        <tissue evidence="2">Muscle</tissue>
    </source>
</reference>
<sequence>MYFTPQPSEITRFSAIISSNSEALNLLSAYTTTESLSAALVTRSTRSETVHGPLDVQTSRIQGARSRRYLLAPGELELGSAQRLHHVLLVLRLGAHGHDHLTDAHASHGAQRLPEGAAHPGLEPEDQKARGASREAGGTRRYAKTLAALHSPISSSAGQHLVDADHVEGMQAHADVEAILTAAIVTRSSQQSNRSA</sequence>
<organism evidence="2 3">
    <name type="scientific">Liparis tanakae</name>
    <name type="common">Tanaka's snailfish</name>
    <dbReference type="NCBI Taxonomy" id="230148"/>
    <lineage>
        <taxon>Eukaryota</taxon>
        <taxon>Metazoa</taxon>
        <taxon>Chordata</taxon>
        <taxon>Craniata</taxon>
        <taxon>Vertebrata</taxon>
        <taxon>Euteleostomi</taxon>
        <taxon>Actinopterygii</taxon>
        <taxon>Neopterygii</taxon>
        <taxon>Teleostei</taxon>
        <taxon>Neoteleostei</taxon>
        <taxon>Acanthomorphata</taxon>
        <taxon>Eupercaria</taxon>
        <taxon>Perciformes</taxon>
        <taxon>Cottioidei</taxon>
        <taxon>Cottales</taxon>
        <taxon>Liparidae</taxon>
        <taxon>Liparis</taxon>
    </lineage>
</organism>
<dbReference type="Proteomes" id="UP000314294">
    <property type="component" value="Unassembled WGS sequence"/>
</dbReference>
<comment type="caution">
    <text evidence="2">The sequence shown here is derived from an EMBL/GenBank/DDBJ whole genome shotgun (WGS) entry which is preliminary data.</text>
</comment>
<protein>
    <submittedName>
        <fullName evidence="2">Uncharacterized protein</fullName>
    </submittedName>
</protein>
<evidence type="ECO:0000313" key="3">
    <source>
        <dbReference type="Proteomes" id="UP000314294"/>
    </source>
</evidence>
<feature type="region of interest" description="Disordered" evidence="1">
    <location>
        <begin position="101"/>
        <end position="138"/>
    </location>
</feature>
<accession>A0A4Z2ECF1</accession>
<proteinExistence type="predicted"/>
<dbReference type="OrthoDB" id="8013975at2759"/>
<keyword evidence="3" id="KW-1185">Reference proteome</keyword>
<dbReference type="AlphaFoldDB" id="A0A4Z2ECF1"/>
<evidence type="ECO:0000256" key="1">
    <source>
        <dbReference type="SAM" id="MobiDB-lite"/>
    </source>
</evidence>